<feature type="region of interest" description="Disordered" evidence="3">
    <location>
        <begin position="59"/>
        <end position="86"/>
    </location>
</feature>
<feature type="compositionally biased region" description="Low complexity" evidence="3">
    <location>
        <begin position="59"/>
        <end position="73"/>
    </location>
</feature>
<evidence type="ECO:0000313" key="5">
    <source>
        <dbReference type="Proteomes" id="UP000014254"/>
    </source>
</evidence>
<gene>
    <name evidence="4" type="ORF">HMPREF1544_10648</name>
</gene>
<keyword evidence="2" id="KW-0677">Repeat</keyword>
<dbReference type="OrthoDB" id="660555at2759"/>
<evidence type="ECO:0000256" key="3">
    <source>
        <dbReference type="SAM" id="MobiDB-lite"/>
    </source>
</evidence>
<organism evidence="4 5">
    <name type="scientific">Mucor circinelloides f. circinelloides (strain 1006PhL)</name>
    <name type="common">Mucormycosis agent</name>
    <name type="synonym">Calyptromyces circinelloides</name>
    <dbReference type="NCBI Taxonomy" id="1220926"/>
    <lineage>
        <taxon>Eukaryota</taxon>
        <taxon>Fungi</taxon>
        <taxon>Fungi incertae sedis</taxon>
        <taxon>Mucoromycota</taxon>
        <taxon>Mucoromycotina</taxon>
        <taxon>Mucoromycetes</taxon>
        <taxon>Mucorales</taxon>
        <taxon>Mucorineae</taxon>
        <taxon>Mucoraceae</taxon>
        <taxon>Mucor</taxon>
    </lineage>
</organism>
<feature type="compositionally biased region" description="Polar residues" evidence="3">
    <location>
        <begin position="1"/>
        <end position="10"/>
    </location>
</feature>
<dbReference type="EMBL" id="KE124106">
    <property type="protein sequence ID" value="EPB82615.1"/>
    <property type="molecule type" value="Genomic_DNA"/>
</dbReference>
<feature type="region of interest" description="Disordered" evidence="3">
    <location>
        <begin position="1"/>
        <end position="35"/>
    </location>
</feature>
<dbReference type="PROSITE" id="PS51450">
    <property type="entry name" value="LRR"/>
    <property type="match status" value="2"/>
</dbReference>
<dbReference type="PANTHER" id="PTHR48051:SF1">
    <property type="entry name" value="RAS SUPPRESSOR PROTEIN 1"/>
    <property type="match status" value="1"/>
</dbReference>
<keyword evidence="1" id="KW-0433">Leucine-rich repeat</keyword>
<dbReference type="VEuPathDB" id="FungiDB:HMPREF1544_10648"/>
<dbReference type="PANTHER" id="PTHR48051">
    <property type="match status" value="1"/>
</dbReference>
<dbReference type="InterPro" id="IPR050216">
    <property type="entry name" value="LRR_domain-containing"/>
</dbReference>
<dbReference type="SMART" id="SM00369">
    <property type="entry name" value="LRR_TYP"/>
    <property type="match status" value="2"/>
</dbReference>
<protein>
    <submittedName>
        <fullName evidence="4">Uncharacterized protein</fullName>
    </submittedName>
</protein>
<dbReference type="InterPro" id="IPR001611">
    <property type="entry name" value="Leu-rich_rpt"/>
</dbReference>
<dbReference type="OMA" id="WDINTRE"/>
<name>S2JS20_MUCC1</name>
<dbReference type="InterPro" id="IPR003591">
    <property type="entry name" value="Leu-rich_rpt_typical-subtyp"/>
</dbReference>
<accession>S2JS20</accession>
<proteinExistence type="predicted"/>
<dbReference type="GO" id="GO:0005737">
    <property type="term" value="C:cytoplasm"/>
    <property type="evidence" value="ECO:0007669"/>
    <property type="project" value="TreeGrafter"/>
</dbReference>
<reference evidence="5" key="1">
    <citation type="submission" date="2013-05" db="EMBL/GenBank/DDBJ databases">
        <title>The Genome sequence of Mucor circinelloides f. circinelloides 1006PhL.</title>
        <authorList>
            <consortium name="The Broad Institute Genomics Platform"/>
            <person name="Cuomo C."/>
            <person name="Earl A."/>
            <person name="Findley K."/>
            <person name="Lee S.C."/>
            <person name="Walker B."/>
            <person name="Young S."/>
            <person name="Zeng Q."/>
            <person name="Gargeya S."/>
            <person name="Fitzgerald M."/>
            <person name="Haas B."/>
            <person name="Abouelleil A."/>
            <person name="Allen A.W."/>
            <person name="Alvarado L."/>
            <person name="Arachchi H.M."/>
            <person name="Berlin A.M."/>
            <person name="Chapman S.B."/>
            <person name="Gainer-Dewar J."/>
            <person name="Goldberg J."/>
            <person name="Griggs A."/>
            <person name="Gujja S."/>
            <person name="Hansen M."/>
            <person name="Howarth C."/>
            <person name="Imamovic A."/>
            <person name="Ireland A."/>
            <person name="Larimer J."/>
            <person name="McCowan C."/>
            <person name="Murphy C."/>
            <person name="Pearson M."/>
            <person name="Poon T.W."/>
            <person name="Priest M."/>
            <person name="Roberts A."/>
            <person name="Saif S."/>
            <person name="Shea T."/>
            <person name="Sisk P."/>
            <person name="Sykes S."/>
            <person name="Wortman J."/>
            <person name="Nusbaum C."/>
            <person name="Birren B."/>
        </authorList>
    </citation>
    <scope>NUCLEOTIDE SEQUENCE [LARGE SCALE GENOMIC DNA]</scope>
    <source>
        <strain evidence="5">1006PhL</strain>
    </source>
</reference>
<dbReference type="Gene3D" id="3.80.10.10">
    <property type="entry name" value="Ribonuclease Inhibitor"/>
    <property type="match status" value="1"/>
</dbReference>
<dbReference type="InParanoid" id="S2JS20"/>
<evidence type="ECO:0000313" key="4">
    <source>
        <dbReference type="EMBL" id="EPB82615.1"/>
    </source>
</evidence>
<sequence length="370" mass="42290">MLHSSLQNDTYDPVDWNDTDASEDEDYLPQFPRQEQFPIAPSIKNYFLKADNEVFNASNFSSQSSGGESGFQSLENDQESDAEDRKRMRMNSLSWDINTRELFRRKLSTETPFDKVRRAIDATIDNGVDEVDMSNIGLTEIPDEIGELQYVTVLHNDIVKVASLQVYLYNNELQSINPVLFKLKNLTVLSLRNNRLKAIPPEIALLENLVELSLGNNQLKQIPAELLRLNRLSTLSLFPNPYIPLPNDLSHRQRTKFIAIRSLVEISTRTLLKESPKTISDNTNIIPTDIVDRFKSVSHVNNCENCRLLFHSPDIEEIVWRNVLGNHHIPVLYRFCSSICCDTYSVIEKLSNTNTQEQQEQDTTDAAATD</sequence>
<dbReference type="AlphaFoldDB" id="S2JS20"/>
<keyword evidence="5" id="KW-1185">Reference proteome</keyword>
<evidence type="ECO:0000256" key="1">
    <source>
        <dbReference type="ARBA" id="ARBA00022614"/>
    </source>
</evidence>
<dbReference type="Pfam" id="PF13855">
    <property type="entry name" value="LRR_8"/>
    <property type="match status" value="1"/>
</dbReference>
<feature type="compositionally biased region" description="Acidic residues" evidence="3">
    <location>
        <begin position="15"/>
        <end position="27"/>
    </location>
</feature>
<dbReference type="SUPFAM" id="SSF52058">
    <property type="entry name" value="L domain-like"/>
    <property type="match status" value="1"/>
</dbReference>
<dbReference type="eggNOG" id="KOG0619">
    <property type="taxonomic scope" value="Eukaryota"/>
</dbReference>
<dbReference type="InterPro" id="IPR032675">
    <property type="entry name" value="LRR_dom_sf"/>
</dbReference>
<dbReference type="Proteomes" id="UP000014254">
    <property type="component" value="Unassembled WGS sequence"/>
</dbReference>
<evidence type="ECO:0000256" key="2">
    <source>
        <dbReference type="ARBA" id="ARBA00022737"/>
    </source>
</evidence>
<dbReference type="STRING" id="1220926.S2JS20"/>